<protein>
    <recommendedName>
        <fullName evidence="6">SURF1-like protein</fullName>
    </recommendedName>
</protein>
<keyword evidence="5 6" id="KW-0472">Membrane</keyword>
<dbReference type="STRING" id="471856.Jden_1161"/>
<dbReference type="EMBL" id="CP001706">
    <property type="protein sequence ID" value="ACV08817.1"/>
    <property type="molecule type" value="Genomic_DNA"/>
</dbReference>
<evidence type="ECO:0000256" key="1">
    <source>
        <dbReference type="ARBA" id="ARBA00004370"/>
    </source>
</evidence>
<evidence type="ECO:0000256" key="2">
    <source>
        <dbReference type="ARBA" id="ARBA00007165"/>
    </source>
</evidence>
<dbReference type="HOGENOM" id="CLU_047737_0_0_11"/>
<evidence type="ECO:0000256" key="5">
    <source>
        <dbReference type="ARBA" id="ARBA00023136"/>
    </source>
</evidence>
<dbReference type="PANTHER" id="PTHR23427">
    <property type="entry name" value="SURFEIT LOCUS PROTEIN"/>
    <property type="match status" value="1"/>
</dbReference>
<dbReference type="InterPro" id="IPR045214">
    <property type="entry name" value="Surf1/Surf4"/>
</dbReference>
<dbReference type="GO" id="GO:0005886">
    <property type="term" value="C:plasma membrane"/>
    <property type="evidence" value="ECO:0007669"/>
    <property type="project" value="UniProtKB-SubCell"/>
</dbReference>
<keyword evidence="9" id="KW-1185">Reference proteome</keyword>
<reference evidence="8 9" key="1">
    <citation type="journal article" date="2009" name="Stand. Genomic Sci.">
        <title>Complete genome sequence of Jonesia denitrificans type strain (Prevot 55134).</title>
        <authorList>
            <person name="Pukall R."/>
            <person name="Gehrich-Schroter G."/>
            <person name="Lapidus A."/>
            <person name="Nolan M."/>
            <person name="Glavina Del Rio T."/>
            <person name="Lucas S."/>
            <person name="Chen F."/>
            <person name="Tice H."/>
            <person name="Pitluck S."/>
            <person name="Cheng J.F."/>
            <person name="Copeland A."/>
            <person name="Saunders E."/>
            <person name="Brettin T."/>
            <person name="Detter J.C."/>
            <person name="Bruce D."/>
            <person name="Goodwin L."/>
            <person name="Pati A."/>
            <person name="Ivanova N."/>
            <person name="Mavromatis K."/>
            <person name="Ovchinnikova G."/>
            <person name="Chen A."/>
            <person name="Palaniappan K."/>
            <person name="Land M."/>
            <person name="Hauser L."/>
            <person name="Chang Y.J."/>
            <person name="Jeffries C.D."/>
            <person name="Chain P."/>
            <person name="Goker M."/>
            <person name="Bristow J."/>
            <person name="Eisen J.A."/>
            <person name="Markowitz V."/>
            <person name="Hugenholtz P."/>
            <person name="Kyrpides N.C."/>
            <person name="Klenk H.P."/>
            <person name="Han C."/>
        </authorList>
    </citation>
    <scope>NUCLEOTIDE SEQUENCE [LARGE SCALE GENOMIC DNA]</scope>
    <source>
        <strain evidence="9">ATCC 14870 / DSM 20603 / BCRC 15368 / CIP 55.134 / JCM 11481 / NBRC 15587 / NCTC 10816 / Prevot 55134</strain>
    </source>
</reference>
<dbReference type="PROSITE" id="PS50895">
    <property type="entry name" value="SURF1"/>
    <property type="match status" value="1"/>
</dbReference>
<dbReference type="KEGG" id="jde:Jden_1161"/>
<evidence type="ECO:0000313" key="8">
    <source>
        <dbReference type="EMBL" id="ACV08817.1"/>
    </source>
</evidence>
<evidence type="ECO:0000313" key="9">
    <source>
        <dbReference type="Proteomes" id="UP000000628"/>
    </source>
</evidence>
<dbReference type="Pfam" id="PF02104">
    <property type="entry name" value="SURF1"/>
    <property type="match status" value="1"/>
</dbReference>
<dbReference type="Proteomes" id="UP000000628">
    <property type="component" value="Chromosome"/>
</dbReference>
<evidence type="ECO:0000256" key="4">
    <source>
        <dbReference type="ARBA" id="ARBA00022989"/>
    </source>
</evidence>
<keyword evidence="6" id="KW-1003">Cell membrane</keyword>
<evidence type="ECO:0000256" key="7">
    <source>
        <dbReference type="SAM" id="MobiDB-lite"/>
    </source>
</evidence>
<comment type="subcellular location">
    <subcellularLocation>
        <location evidence="6">Cell membrane</location>
        <topology evidence="6">Multi-pass membrane protein</topology>
    </subcellularLocation>
    <subcellularLocation>
        <location evidence="1">Membrane</location>
    </subcellularLocation>
</comment>
<sequence>MRSQPRSFLQWLGIALAVAVVVILCLSLGRWQWSRHVNKDARIDTIAVNYSADPVALSEVVPSPSDAISDSQVWTPVSVRGTYVPQATALLRNRPIASTPSVHVLVPLETEDGAVLLVNRGWVPYDVDVTRPSTIPAPPTGLVTVTVHLRHSEARVGRDAPDGQVQSITVTDALVAGATYGGLEQWPTMPVYEHVYGSLIEEDPAPTTAMRALPEPDTDPGSHLSYALQWWVFAIGAGAGFFVLVVREHRSRRAPVSSEYNPFAALNAQEGTSRTGKQHGAGQRKTRHIKDVDADYEDSLFVD</sequence>
<dbReference type="CDD" id="cd06662">
    <property type="entry name" value="SURF1"/>
    <property type="match status" value="1"/>
</dbReference>
<dbReference type="eggNOG" id="COG3346">
    <property type="taxonomic scope" value="Bacteria"/>
</dbReference>
<proteinExistence type="inferred from homology"/>
<feature type="region of interest" description="Disordered" evidence="7">
    <location>
        <begin position="267"/>
        <end position="289"/>
    </location>
</feature>
<accession>C7R3W0</accession>
<dbReference type="PANTHER" id="PTHR23427:SF2">
    <property type="entry name" value="SURFEIT LOCUS PROTEIN 1"/>
    <property type="match status" value="1"/>
</dbReference>
<feature type="transmembrane region" description="Helical" evidence="6">
    <location>
        <begin position="12"/>
        <end position="33"/>
    </location>
</feature>
<evidence type="ECO:0000256" key="3">
    <source>
        <dbReference type="ARBA" id="ARBA00022692"/>
    </source>
</evidence>
<name>C7R3W0_JONDD</name>
<dbReference type="RefSeq" id="WP_015771445.1">
    <property type="nucleotide sequence ID" value="NC_013174.1"/>
</dbReference>
<evidence type="ECO:0000256" key="6">
    <source>
        <dbReference type="RuleBase" id="RU363076"/>
    </source>
</evidence>
<dbReference type="InterPro" id="IPR002994">
    <property type="entry name" value="Surf1/Shy1"/>
</dbReference>
<keyword evidence="4 6" id="KW-1133">Transmembrane helix</keyword>
<feature type="transmembrane region" description="Helical" evidence="6">
    <location>
        <begin position="228"/>
        <end position="246"/>
    </location>
</feature>
<dbReference type="OrthoDB" id="9807214at2"/>
<comment type="similarity">
    <text evidence="2 6">Belongs to the SURF1 family.</text>
</comment>
<organism evidence="8 9">
    <name type="scientific">Jonesia denitrificans (strain ATCC 14870 / DSM 20603 / BCRC 15368 / CIP 55.134 / JCM 11481 / NBRC 15587 / NCTC 10816 / Prevot 55134)</name>
    <name type="common">Listeria denitrificans</name>
    <dbReference type="NCBI Taxonomy" id="471856"/>
    <lineage>
        <taxon>Bacteria</taxon>
        <taxon>Bacillati</taxon>
        <taxon>Actinomycetota</taxon>
        <taxon>Actinomycetes</taxon>
        <taxon>Micrococcales</taxon>
        <taxon>Jonesiaceae</taxon>
        <taxon>Jonesia</taxon>
    </lineage>
</organism>
<keyword evidence="3 6" id="KW-0812">Transmembrane</keyword>
<gene>
    <name evidence="8" type="ordered locus">Jden_1161</name>
</gene>
<dbReference type="AlphaFoldDB" id="C7R3W0"/>